<sequence>MSLVTKVSLFQYF</sequence>
<accession>A0A2P2P6I9</accession>
<organism evidence="1">
    <name type="scientific">Rhizophora mucronata</name>
    <name type="common">Asiatic mangrove</name>
    <dbReference type="NCBI Taxonomy" id="61149"/>
    <lineage>
        <taxon>Eukaryota</taxon>
        <taxon>Viridiplantae</taxon>
        <taxon>Streptophyta</taxon>
        <taxon>Embryophyta</taxon>
        <taxon>Tracheophyta</taxon>
        <taxon>Spermatophyta</taxon>
        <taxon>Magnoliopsida</taxon>
        <taxon>eudicotyledons</taxon>
        <taxon>Gunneridae</taxon>
        <taxon>Pentapetalae</taxon>
        <taxon>rosids</taxon>
        <taxon>fabids</taxon>
        <taxon>Malpighiales</taxon>
        <taxon>Rhizophoraceae</taxon>
        <taxon>Rhizophora</taxon>
    </lineage>
</organism>
<protein>
    <submittedName>
        <fullName evidence="1">Uncharacterized protein</fullName>
    </submittedName>
</protein>
<proteinExistence type="predicted"/>
<reference evidence="1" key="1">
    <citation type="submission" date="2018-02" db="EMBL/GenBank/DDBJ databases">
        <title>Rhizophora mucronata_Transcriptome.</title>
        <authorList>
            <person name="Meera S.P."/>
            <person name="Sreeshan A."/>
            <person name="Augustine A."/>
        </authorList>
    </citation>
    <scope>NUCLEOTIDE SEQUENCE</scope>
    <source>
        <tissue evidence="1">Leaf</tissue>
    </source>
</reference>
<dbReference type="EMBL" id="GGEC01069815">
    <property type="protein sequence ID" value="MBX50299.1"/>
    <property type="molecule type" value="Transcribed_RNA"/>
</dbReference>
<evidence type="ECO:0000313" key="1">
    <source>
        <dbReference type="EMBL" id="MBX50299.1"/>
    </source>
</evidence>
<name>A0A2P2P6I9_RHIMU</name>